<keyword evidence="3" id="KW-1185">Reference proteome</keyword>
<feature type="transmembrane region" description="Helical" evidence="1">
    <location>
        <begin position="73"/>
        <end position="90"/>
    </location>
</feature>
<comment type="caution">
    <text evidence="2">The sequence shown here is derived from an EMBL/GenBank/DDBJ whole genome shotgun (WGS) entry which is preliminary data.</text>
</comment>
<dbReference type="AlphaFoldDB" id="A0A432WC33"/>
<dbReference type="Proteomes" id="UP000287823">
    <property type="component" value="Unassembled WGS sequence"/>
</dbReference>
<name>A0A432WC33_9GAMM</name>
<protein>
    <submittedName>
        <fullName evidence="2">MerC domain-containing protein</fullName>
    </submittedName>
</protein>
<dbReference type="RefSeq" id="WP_126799981.1">
    <property type="nucleotide sequence ID" value="NZ_PIPO01000007.1"/>
</dbReference>
<proteinExistence type="predicted"/>
<dbReference type="GO" id="GO:0016020">
    <property type="term" value="C:membrane"/>
    <property type="evidence" value="ECO:0007669"/>
    <property type="project" value="InterPro"/>
</dbReference>
<evidence type="ECO:0000256" key="1">
    <source>
        <dbReference type="SAM" id="Phobius"/>
    </source>
</evidence>
<keyword evidence="1" id="KW-1133">Transmembrane helix</keyword>
<evidence type="ECO:0000313" key="3">
    <source>
        <dbReference type="Proteomes" id="UP000287823"/>
    </source>
</evidence>
<dbReference type="EMBL" id="PIPO01000007">
    <property type="protein sequence ID" value="RUO29606.1"/>
    <property type="molecule type" value="Genomic_DNA"/>
</dbReference>
<sequence>MTKLSKDKIAMCLSALCICHCVLSPLLVVGLGTGLMLNWLTGEWVHLVLIVPVALLVAISIVPGFVKYGRQRPFWFAGTGLMLMTISLLVHGWLEVVLALIAGCLLFTGHFLNARASHCEHLAAAAVDEKAL</sequence>
<accession>A0A432WC33</accession>
<dbReference type="InterPro" id="IPR004891">
    <property type="entry name" value="Mercury-R_MerC"/>
</dbReference>
<organism evidence="2 3">
    <name type="scientific">Aliidiomarina soli</name>
    <dbReference type="NCBI Taxonomy" id="1928574"/>
    <lineage>
        <taxon>Bacteria</taxon>
        <taxon>Pseudomonadati</taxon>
        <taxon>Pseudomonadota</taxon>
        <taxon>Gammaproteobacteria</taxon>
        <taxon>Alteromonadales</taxon>
        <taxon>Idiomarinaceae</taxon>
        <taxon>Aliidiomarina</taxon>
    </lineage>
</organism>
<keyword evidence="1" id="KW-0472">Membrane</keyword>
<reference evidence="2 3" key="1">
    <citation type="journal article" date="2011" name="Front. Microbiol.">
        <title>Genomic signatures of strain selection and enhancement in Bacillus atrophaeus var. globigii, a historical biowarfare simulant.</title>
        <authorList>
            <person name="Gibbons H.S."/>
            <person name="Broomall S.M."/>
            <person name="McNew L.A."/>
            <person name="Daligault H."/>
            <person name="Chapman C."/>
            <person name="Bruce D."/>
            <person name="Karavis M."/>
            <person name="Krepps M."/>
            <person name="McGregor P.A."/>
            <person name="Hong C."/>
            <person name="Park K.H."/>
            <person name="Akmal A."/>
            <person name="Feldman A."/>
            <person name="Lin J.S."/>
            <person name="Chang W.E."/>
            <person name="Higgs B.W."/>
            <person name="Demirev P."/>
            <person name="Lindquist J."/>
            <person name="Liem A."/>
            <person name="Fochler E."/>
            <person name="Read T.D."/>
            <person name="Tapia R."/>
            <person name="Johnson S."/>
            <person name="Bishop-Lilly K.A."/>
            <person name="Detter C."/>
            <person name="Han C."/>
            <person name="Sozhamannan S."/>
            <person name="Rosenzweig C.N."/>
            <person name="Skowronski E.W."/>
        </authorList>
    </citation>
    <scope>NUCLEOTIDE SEQUENCE [LARGE SCALE GENOMIC DNA]</scope>
    <source>
        <strain evidence="2 3">Y4G10-17</strain>
    </source>
</reference>
<gene>
    <name evidence="2" type="ORF">CWE14_14200</name>
</gene>
<feature type="transmembrane region" description="Helical" evidence="1">
    <location>
        <begin position="12"/>
        <end position="32"/>
    </location>
</feature>
<evidence type="ECO:0000313" key="2">
    <source>
        <dbReference type="EMBL" id="RUO29606.1"/>
    </source>
</evidence>
<feature type="transmembrane region" description="Helical" evidence="1">
    <location>
        <begin position="96"/>
        <end position="114"/>
    </location>
</feature>
<keyword evidence="1" id="KW-0812">Transmembrane</keyword>
<dbReference type="Pfam" id="PF03203">
    <property type="entry name" value="MerC"/>
    <property type="match status" value="1"/>
</dbReference>
<feature type="transmembrane region" description="Helical" evidence="1">
    <location>
        <begin position="44"/>
        <end position="66"/>
    </location>
</feature>
<dbReference type="GO" id="GO:0015097">
    <property type="term" value="F:mercury ion transmembrane transporter activity"/>
    <property type="evidence" value="ECO:0007669"/>
    <property type="project" value="InterPro"/>
</dbReference>